<evidence type="ECO:0000313" key="2">
    <source>
        <dbReference type="Proteomes" id="UP001218218"/>
    </source>
</evidence>
<organism evidence="1 2">
    <name type="scientific">Mycena albidolilacea</name>
    <dbReference type="NCBI Taxonomy" id="1033008"/>
    <lineage>
        <taxon>Eukaryota</taxon>
        <taxon>Fungi</taxon>
        <taxon>Dikarya</taxon>
        <taxon>Basidiomycota</taxon>
        <taxon>Agaricomycotina</taxon>
        <taxon>Agaricomycetes</taxon>
        <taxon>Agaricomycetidae</taxon>
        <taxon>Agaricales</taxon>
        <taxon>Marasmiineae</taxon>
        <taxon>Mycenaceae</taxon>
        <taxon>Mycena</taxon>
    </lineage>
</organism>
<protein>
    <recommendedName>
        <fullName evidence="3">HIT-type domain-containing protein</fullName>
    </recommendedName>
</protein>
<evidence type="ECO:0000313" key="1">
    <source>
        <dbReference type="EMBL" id="KAJ7336424.1"/>
    </source>
</evidence>
<dbReference type="AlphaFoldDB" id="A0AAD6ZRW0"/>
<comment type="caution">
    <text evidence="1">The sequence shown here is derived from an EMBL/GenBank/DDBJ whole genome shotgun (WGS) entry which is preliminary data.</text>
</comment>
<name>A0AAD6ZRW0_9AGAR</name>
<keyword evidence="2" id="KW-1185">Reference proteome</keyword>
<dbReference type="Proteomes" id="UP001218218">
    <property type="component" value="Unassembled WGS sequence"/>
</dbReference>
<dbReference type="EMBL" id="JARIHO010000031">
    <property type="protein sequence ID" value="KAJ7336424.1"/>
    <property type="molecule type" value="Genomic_DNA"/>
</dbReference>
<reference evidence="1" key="1">
    <citation type="submission" date="2023-03" db="EMBL/GenBank/DDBJ databases">
        <title>Massive genome expansion in bonnet fungi (Mycena s.s.) driven by repeated elements and novel gene families across ecological guilds.</title>
        <authorList>
            <consortium name="Lawrence Berkeley National Laboratory"/>
            <person name="Harder C.B."/>
            <person name="Miyauchi S."/>
            <person name="Viragh M."/>
            <person name="Kuo A."/>
            <person name="Thoen E."/>
            <person name="Andreopoulos B."/>
            <person name="Lu D."/>
            <person name="Skrede I."/>
            <person name="Drula E."/>
            <person name="Henrissat B."/>
            <person name="Morin E."/>
            <person name="Kohler A."/>
            <person name="Barry K."/>
            <person name="LaButti K."/>
            <person name="Morin E."/>
            <person name="Salamov A."/>
            <person name="Lipzen A."/>
            <person name="Mereny Z."/>
            <person name="Hegedus B."/>
            <person name="Baldrian P."/>
            <person name="Stursova M."/>
            <person name="Weitz H."/>
            <person name="Taylor A."/>
            <person name="Grigoriev I.V."/>
            <person name="Nagy L.G."/>
            <person name="Martin F."/>
            <person name="Kauserud H."/>
        </authorList>
    </citation>
    <scope>NUCLEOTIDE SEQUENCE</scope>
    <source>
        <strain evidence="1">CBHHK002</strain>
    </source>
</reference>
<sequence length="143" mass="15218">MHNTALYDTCTSPIRDATPPALTSLSRLSRLCSVPVVCATCRTPGTNFPACPRCSAAWCSLACRLRHGARQVCPAAATLNPSPSRPGTGMSKSPLVLTPMPITITLPLVRTLPPNREADVQRFGEYSPTPFIFDSGHQAALGL</sequence>
<proteinExistence type="predicted"/>
<evidence type="ECO:0008006" key="3">
    <source>
        <dbReference type="Google" id="ProtNLM"/>
    </source>
</evidence>
<accession>A0AAD6ZRW0</accession>
<gene>
    <name evidence="1" type="ORF">DFH08DRAFT_965297</name>
</gene>